<dbReference type="Gramene" id="MELO3C034579.2.1">
    <property type="protein sequence ID" value="MELO3C034579.2.1"/>
    <property type="gene ID" value="MELO3C034579.2"/>
</dbReference>
<accession>A0A9I9EJ64</accession>
<sequence>RSDPLPRTLCSQPLNHARRRPHLRRFIRTQPPSLRSLVVVAVQPIVPLLVEKWRTFVVLVLSLCLCLNSL</sequence>
<evidence type="ECO:0000313" key="1">
    <source>
        <dbReference type="EnsemblPlants" id="MELO3C034579.2.1"/>
    </source>
</evidence>
<proteinExistence type="predicted"/>
<dbReference type="AlphaFoldDB" id="A0A9I9EJ64"/>
<name>A0A9I9EJ64_CUCME</name>
<reference evidence="1" key="1">
    <citation type="submission" date="2023-03" db="UniProtKB">
        <authorList>
            <consortium name="EnsemblPlants"/>
        </authorList>
    </citation>
    <scope>IDENTIFICATION</scope>
</reference>
<dbReference type="EnsemblPlants" id="MELO3C034579.2.1">
    <property type="protein sequence ID" value="MELO3C034579.2.1"/>
    <property type="gene ID" value="MELO3C034579.2"/>
</dbReference>
<protein>
    <submittedName>
        <fullName evidence="1">Uncharacterized protein</fullName>
    </submittedName>
</protein>
<organism evidence="1">
    <name type="scientific">Cucumis melo</name>
    <name type="common">Muskmelon</name>
    <dbReference type="NCBI Taxonomy" id="3656"/>
    <lineage>
        <taxon>Eukaryota</taxon>
        <taxon>Viridiplantae</taxon>
        <taxon>Streptophyta</taxon>
        <taxon>Embryophyta</taxon>
        <taxon>Tracheophyta</taxon>
        <taxon>Spermatophyta</taxon>
        <taxon>Magnoliopsida</taxon>
        <taxon>eudicotyledons</taxon>
        <taxon>Gunneridae</taxon>
        <taxon>Pentapetalae</taxon>
        <taxon>rosids</taxon>
        <taxon>fabids</taxon>
        <taxon>Cucurbitales</taxon>
        <taxon>Cucurbitaceae</taxon>
        <taxon>Benincaseae</taxon>
        <taxon>Cucumis</taxon>
    </lineage>
</organism>